<keyword evidence="3" id="KW-0121">Carboxypeptidase</keyword>
<keyword evidence="3" id="KW-0645">Protease</keyword>
<dbReference type="PANTHER" id="PTHR30023:SF0">
    <property type="entry name" value="PENICILLIN-SENSITIVE CARBOXYPEPTIDASE A"/>
    <property type="match status" value="1"/>
</dbReference>
<name>A0A2G3PRE2_WILMA</name>
<dbReference type="EMBL" id="PEBD01000004">
    <property type="protein sequence ID" value="PHV68321.1"/>
    <property type="molecule type" value="Genomic_DNA"/>
</dbReference>
<reference evidence="3 4" key="1">
    <citation type="submission" date="2017-10" db="EMBL/GenBank/DDBJ databases">
        <title>The draft genome sequence of Williamsia sp. BULT 1.1 isolated from the semi-arid grassland soils from South Africa.</title>
        <authorList>
            <person name="Kabwe M.H."/>
            <person name="Govender N."/>
            <person name="Mutseka Lunga P."/>
            <person name="Vikram S."/>
            <person name="Makhalanyane T.P."/>
        </authorList>
    </citation>
    <scope>NUCLEOTIDE SEQUENCE [LARGE SCALE GENOMIC DNA]</scope>
    <source>
        <strain evidence="3 4">BULT 1.1</strain>
    </source>
</reference>
<dbReference type="SUPFAM" id="SSF56601">
    <property type="entry name" value="beta-lactamase/transpeptidase-like"/>
    <property type="match status" value="1"/>
</dbReference>
<gene>
    <name evidence="3" type="ORF">CSW57_03555</name>
</gene>
<dbReference type="GO" id="GO:0000270">
    <property type="term" value="P:peptidoglycan metabolic process"/>
    <property type="evidence" value="ECO:0007669"/>
    <property type="project" value="TreeGrafter"/>
</dbReference>
<dbReference type="InterPro" id="IPR012338">
    <property type="entry name" value="Beta-lactam/transpept-like"/>
</dbReference>
<evidence type="ECO:0000256" key="2">
    <source>
        <dbReference type="ARBA" id="ARBA00022801"/>
    </source>
</evidence>
<proteinExistence type="inferred from homology"/>
<dbReference type="Gene3D" id="3.40.710.10">
    <property type="entry name" value="DD-peptidase/beta-lactamase superfamily"/>
    <property type="match status" value="1"/>
</dbReference>
<protein>
    <submittedName>
        <fullName evidence="3">D-alanyl-D-alanine carboxypeptidase</fullName>
    </submittedName>
</protein>
<organism evidence="3 4">
    <name type="scientific">Williamsia marianensis</name>
    <dbReference type="NCBI Taxonomy" id="85044"/>
    <lineage>
        <taxon>Bacteria</taxon>
        <taxon>Bacillati</taxon>
        <taxon>Actinomycetota</taxon>
        <taxon>Actinomycetes</taxon>
        <taxon>Mycobacteriales</taxon>
        <taxon>Nocardiaceae</taxon>
        <taxon>Williamsia</taxon>
    </lineage>
</organism>
<dbReference type="GO" id="GO:0006508">
    <property type="term" value="P:proteolysis"/>
    <property type="evidence" value="ECO:0007669"/>
    <property type="project" value="InterPro"/>
</dbReference>
<comment type="caution">
    <text evidence="3">The sequence shown here is derived from an EMBL/GenBank/DDBJ whole genome shotgun (WGS) entry which is preliminary data.</text>
</comment>
<dbReference type="Proteomes" id="UP000225108">
    <property type="component" value="Unassembled WGS sequence"/>
</dbReference>
<dbReference type="GO" id="GO:0004185">
    <property type="term" value="F:serine-type carboxypeptidase activity"/>
    <property type="evidence" value="ECO:0007669"/>
    <property type="project" value="InterPro"/>
</dbReference>
<keyword evidence="2" id="KW-0378">Hydrolase</keyword>
<evidence type="ECO:0000313" key="3">
    <source>
        <dbReference type="EMBL" id="PHV68321.1"/>
    </source>
</evidence>
<dbReference type="RefSeq" id="WP_099381462.1">
    <property type="nucleotide sequence ID" value="NZ_PEBD01000004.1"/>
</dbReference>
<dbReference type="Gene3D" id="3.50.80.20">
    <property type="entry name" value="D-Ala-D-Ala carboxypeptidase C, peptidase S13"/>
    <property type="match status" value="1"/>
</dbReference>
<dbReference type="AlphaFoldDB" id="A0A2G3PRE2"/>
<dbReference type="InterPro" id="IPR000667">
    <property type="entry name" value="Peptidase_S13"/>
</dbReference>
<dbReference type="Pfam" id="PF02113">
    <property type="entry name" value="Peptidase_S13"/>
    <property type="match status" value="1"/>
</dbReference>
<sequence length="540" mass="56627">MSSVEPHAKTYRARTTLVAFAVGGLLFAAACSGNSSESDEPSPSGQGQTLPAAATTIMETEPYEAARWSYLVVDPETDEVVYSNLADEFMFMASQTKHFTVGTVYQDLGVDRRLTTPVYATAAPVGGTLSGDLVLVGSGDLALGGRNAPDGRFDFATDGIDHVYADAIPGAVLAPGDPLAGLDDLAAQVVASGLTRIDGDVLVDPRLWERYTTVEGVVPSIYVNDNLVDIQATPGQPGQPATIQMLPGNGLFRLDSQVTTGAPDSDSTMTVSADELDPTLIRVTGSVPAGKSTLTVFRITDAPTWARQLFIEALQRKGVTVSSTAKVNEQAALPAKNSYRDDLRVAKLESVPLQEMGSMILATSYNTGANDFLCLLAVEAGSQECSDGLPAIRELTTEAGISPSEFVIVDGQGSDPSSATPAAITKWFKWVDGRPWADIFWAGQPILGERGSLSGVGVDSPAKGKVVGKTGTSADAEPVTGRLVMTIQGLSGYLEVADGRRLLFVVGVSNAVFPDLPRGIFQVGDDVGMVAAAFQQAQSK</sequence>
<comment type="similarity">
    <text evidence="1">Belongs to the peptidase S13 family.</text>
</comment>
<evidence type="ECO:0000313" key="4">
    <source>
        <dbReference type="Proteomes" id="UP000225108"/>
    </source>
</evidence>
<accession>A0A2G3PRE2</accession>
<dbReference type="PANTHER" id="PTHR30023">
    <property type="entry name" value="D-ALANYL-D-ALANINE CARBOXYPEPTIDASE"/>
    <property type="match status" value="1"/>
</dbReference>
<evidence type="ECO:0000256" key="1">
    <source>
        <dbReference type="ARBA" id="ARBA00006096"/>
    </source>
</evidence>